<reference evidence="1" key="1">
    <citation type="submission" date="2021-06" db="EMBL/GenBank/DDBJ databases">
        <authorList>
            <person name="Kallberg Y."/>
            <person name="Tangrot J."/>
            <person name="Rosling A."/>
        </authorList>
    </citation>
    <scope>NUCLEOTIDE SEQUENCE</scope>
    <source>
        <strain evidence="1">28 12/20/2015</strain>
    </source>
</reference>
<accession>A0ACA9MWU4</accession>
<evidence type="ECO:0000313" key="2">
    <source>
        <dbReference type="Proteomes" id="UP000789366"/>
    </source>
</evidence>
<proteinExistence type="predicted"/>
<gene>
    <name evidence="1" type="ORF">SPELUC_LOCUS7728</name>
</gene>
<feature type="non-terminal residue" evidence="1">
    <location>
        <position position="1"/>
    </location>
</feature>
<sequence>KINNYIKKMINSLNNYDKLSFTFCVQLNETTTNNINVNVRIMTRLIIDKIEEENNYN</sequence>
<comment type="caution">
    <text evidence="1">The sequence shown here is derived from an EMBL/GenBank/DDBJ whole genome shotgun (WGS) entry which is preliminary data.</text>
</comment>
<evidence type="ECO:0000313" key="1">
    <source>
        <dbReference type="EMBL" id="CAG8617151.1"/>
    </source>
</evidence>
<protein>
    <submittedName>
        <fullName evidence="1">11814_t:CDS:1</fullName>
    </submittedName>
</protein>
<dbReference type="EMBL" id="CAJVPW010010591">
    <property type="protein sequence ID" value="CAG8617151.1"/>
    <property type="molecule type" value="Genomic_DNA"/>
</dbReference>
<dbReference type="Proteomes" id="UP000789366">
    <property type="component" value="Unassembled WGS sequence"/>
</dbReference>
<organism evidence="1 2">
    <name type="scientific">Cetraspora pellucida</name>
    <dbReference type="NCBI Taxonomy" id="1433469"/>
    <lineage>
        <taxon>Eukaryota</taxon>
        <taxon>Fungi</taxon>
        <taxon>Fungi incertae sedis</taxon>
        <taxon>Mucoromycota</taxon>
        <taxon>Glomeromycotina</taxon>
        <taxon>Glomeromycetes</taxon>
        <taxon>Diversisporales</taxon>
        <taxon>Gigasporaceae</taxon>
        <taxon>Cetraspora</taxon>
    </lineage>
</organism>
<name>A0ACA9MWU4_9GLOM</name>
<keyword evidence="2" id="KW-1185">Reference proteome</keyword>